<proteinExistence type="predicted"/>
<sequence length="150" mass="14330" precursor="true">MIFTWKALSTSMIAAAGAVPVALALSATANAEPVAPAPAIPGAPNLPIVNQLANVPAAAPQLLQGVSSALTGAPAAAPAPAPSATASVTLPQAPTAVTPAAANAPLGSLVPGRSSGSGGSRGRGPRNEQPGCRSAGSAADRRPALIPELV</sequence>
<reference evidence="4" key="1">
    <citation type="submission" date="2015-07" db="EMBL/GenBank/DDBJ databases">
        <authorList>
            <person name="Urmite Genomes"/>
        </authorList>
    </citation>
    <scope>NUCLEOTIDE SEQUENCE [LARGE SCALE GENOMIC DNA]</scope>
    <source>
        <strain evidence="4">type strain: ATCC 49404</strain>
    </source>
</reference>
<keyword evidence="2" id="KW-0732">Signal</keyword>
<evidence type="ECO:0000256" key="1">
    <source>
        <dbReference type="SAM" id="MobiDB-lite"/>
    </source>
</evidence>
<evidence type="ECO:0000313" key="3">
    <source>
        <dbReference type="EMBL" id="CRZ18228.1"/>
    </source>
</evidence>
<dbReference type="Proteomes" id="UP000199147">
    <property type="component" value="Unassembled WGS sequence"/>
</dbReference>
<keyword evidence="4" id="KW-1185">Reference proteome</keyword>
<dbReference type="RefSeq" id="WP_328287104.1">
    <property type="nucleotide sequence ID" value="NZ_CWKH01000003.1"/>
</dbReference>
<feature type="chain" id="PRO_5005223619" evidence="2">
    <location>
        <begin position="32"/>
        <end position="150"/>
    </location>
</feature>
<name>A0A0H5RWC2_9MYCO</name>
<dbReference type="EMBL" id="CWKH01000003">
    <property type="protein sequence ID" value="CRZ18228.1"/>
    <property type="molecule type" value="Genomic_DNA"/>
</dbReference>
<accession>A0A0H5RWC2</accession>
<evidence type="ECO:0000256" key="2">
    <source>
        <dbReference type="SAM" id="SignalP"/>
    </source>
</evidence>
<feature type="region of interest" description="Disordered" evidence="1">
    <location>
        <begin position="99"/>
        <end position="150"/>
    </location>
</feature>
<dbReference type="AlphaFoldDB" id="A0A0H5RWC2"/>
<evidence type="ECO:0000313" key="4">
    <source>
        <dbReference type="Proteomes" id="UP000199147"/>
    </source>
</evidence>
<gene>
    <name evidence="3" type="ORF">BN2156_05129</name>
</gene>
<dbReference type="STRING" id="146018.BN2156_05129"/>
<feature type="signal peptide" evidence="2">
    <location>
        <begin position="1"/>
        <end position="31"/>
    </location>
</feature>
<protein>
    <submittedName>
        <fullName evidence="3">Uncharacterized protein</fullName>
    </submittedName>
</protein>
<organism evidence="3 4">
    <name type="scientific">Mycolicibacterium neworleansense</name>
    <dbReference type="NCBI Taxonomy" id="146018"/>
    <lineage>
        <taxon>Bacteria</taxon>
        <taxon>Bacillati</taxon>
        <taxon>Actinomycetota</taxon>
        <taxon>Actinomycetes</taxon>
        <taxon>Mycobacteriales</taxon>
        <taxon>Mycobacteriaceae</taxon>
        <taxon>Mycolicibacterium</taxon>
    </lineage>
</organism>